<dbReference type="PANTHER" id="PTHR36849">
    <property type="entry name" value="CYTOPLASMIC PROTEIN-RELATED"/>
    <property type="match status" value="1"/>
</dbReference>
<evidence type="ECO:0000313" key="1">
    <source>
        <dbReference type="EMBL" id="MFD1835538.1"/>
    </source>
</evidence>
<name>A0ABW4PYL7_9MICO</name>
<evidence type="ECO:0000313" key="2">
    <source>
        <dbReference type="Proteomes" id="UP001597280"/>
    </source>
</evidence>
<dbReference type="RefSeq" id="WP_343904560.1">
    <property type="nucleotide sequence ID" value="NZ_BAAAIS010000002.1"/>
</dbReference>
<dbReference type="InterPro" id="IPR052552">
    <property type="entry name" value="YeaO-like"/>
</dbReference>
<sequence>MEIDLERVRDVLDDGGAAAGTSRVLVDRLWPRGVKKERLAHDEWDKDAAPSTDLRRAFHSGELDVEEFAARYRRELDRSGAAADLLERARSAGVSRITLLYAAKDVEKNHAQVLRQALLDVERGEDG</sequence>
<dbReference type="EMBL" id="JBHUFL010000002">
    <property type="protein sequence ID" value="MFD1835538.1"/>
    <property type="molecule type" value="Genomic_DNA"/>
</dbReference>
<dbReference type="PANTHER" id="PTHR36849:SF1">
    <property type="entry name" value="CYTOPLASMIC PROTEIN"/>
    <property type="match status" value="1"/>
</dbReference>
<accession>A0ABW4PYL7</accession>
<reference evidence="2" key="1">
    <citation type="journal article" date="2019" name="Int. J. Syst. Evol. Microbiol.">
        <title>The Global Catalogue of Microorganisms (GCM) 10K type strain sequencing project: providing services to taxonomists for standard genome sequencing and annotation.</title>
        <authorList>
            <consortium name="The Broad Institute Genomics Platform"/>
            <consortium name="The Broad Institute Genome Sequencing Center for Infectious Disease"/>
            <person name="Wu L."/>
            <person name="Ma J."/>
        </authorList>
    </citation>
    <scope>NUCLEOTIDE SEQUENCE [LARGE SCALE GENOMIC DNA]</scope>
    <source>
        <strain evidence="2">JCM 11650</strain>
    </source>
</reference>
<protein>
    <submittedName>
        <fullName evidence="1">DUF488 domain-containing protein</fullName>
    </submittedName>
</protein>
<gene>
    <name evidence="1" type="ORF">ACFSDA_10680</name>
</gene>
<dbReference type="Proteomes" id="UP001597280">
    <property type="component" value="Unassembled WGS sequence"/>
</dbReference>
<comment type="caution">
    <text evidence="1">The sequence shown here is derived from an EMBL/GenBank/DDBJ whole genome shotgun (WGS) entry which is preliminary data.</text>
</comment>
<dbReference type="Pfam" id="PF22752">
    <property type="entry name" value="DUF488-N3i"/>
    <property type="match status" value="1"/>
</dbReference>
<proteinExistence type="predicted"/>
<organism evidence="1 2">
    <name type="scientific">Brachybacterium rhamnosum</name>
    <dbReference type="NCBI Taxonomy" id="173361"/>
    <lineage>
        <taxon>Bacteria</taxon>
        <taxon>Bacillati</taxon>
        <taxon>Actinomycetota</taxon>
        <taxon>Actinomycetes</taxon>
        <taxon>Micrococcales</taxon>
        <taxon>Dermabacteraceae</taxon>
        <taxon>Brachybacterium</taxon>
    </lineage>
</organism>
<keyword evidence="2" id="KW-1185">Reference proteome</keyword>